<evidence type="ECO:0000313" key="1">
    <source>
        <dbReference type="EMBL" id="GAO43345.1"/>
    </source>
</evidence>
<keyword evidence="2" id="KW-1185">Reference proteome</keyword>
<reference evidence="1 2" key="1">
    <citation type="submission" date="2015-04" db="EMBL/GenBank/DDBJ databases">
        <title>Whole genome shotgun sequence of Flavihumibacter petaseus NBRC 106054.</title>
        <authorList>
            <person name="Miyazawa S."/>
            <person name="Hosoyama A."/>
            <person name="Hashimoto M."/>
            <person name="Noguchi M."/>
            <person name="Tsuchikane K."/>
            <person name="Ohji S."/>
            <person name="Yamazoe A."/>
            <person name="Ichikawa N."/>
            <person name="Kimura A."/>
            <person name="Fujita N."/>
        </authorList>
    </citation>
    <scope>NUCLEOTIDE SEQUENCE [LARGE SCALE GENOMIC DNA]</scope>
    <source>
        <strain evidence="1 2">NBRC 106054</strain>
    </source>
</reference>
<name>A0A0E9N1Y0_9BACT</name>
<dbReference type="EMBL" id="BBWV01000002">
    <property type="protein sequence ID" value="GAO43345.1"/>
    <property type="molecule type" value="Genomic_DNA"/>
</dbReference>
<sequence length="96" mass="11576">MFQIIAHVKPTENSRHFAKYKGAYAVLFINYKDIDGAFELAKYYIKEEDWEIIELEQEYFVIEDKEGLDENYSQYYDEIIDSGYSLIFNLYENEED</sequence>
<dbReference type="OrthoDB" id="5624986at2"/>
<comment type="caution">
    <text evidence="1">The sequence shown here is derived from an EMBL/GenBank/DDBJ whole genome shotgun (WGS) entry which is preliminary data.</text>
</comment>
<dbReference type="RefSeq" id="WP_046369241.1">
    <property type="nucleotide sequence ID" value="NZ_BBWV01000002.1"/>
</dbReference>
<gene>
    <name evidence="1" type="ORF">FPE01S_02_04500</name>
</gene>
<evidence type="ECO:0000313" key="2">
    <source>
        <dbReference type="Proteomes" id="UP000033121"/>
    </source>
</evidence>
<protein>
    <submittedName>
        <fullName evidence="1">Uncharacterized protein</fullName>
    </submittedName>
</protein>
<accession>A0A0E9N1Y0</accession>
<proteinExistence type="predicted"/>
<dbReference type="Proteomes" id="UP000033121">
    <property type="component" value="Unassembled WGS sequence"/>
</dbReference>
<dbReference type="AlphaFoldDB" id="A0A0E9N1Y0"/>
<organism evidence="1 2">
    <name type="scientific">Flavihumibacter petaseus NBRC 106054</name>
    <dbReference type="NCBI Taxonomy" id="1220578"/>
    <lineage>
        <taxon>Bacteria</taxon>
        <taxon>Pseudomonadati</taxon>
        <taxon>Bacteroidota</taxon>
        <taxon>Chitinophagia</taxon>
        <taxon>Chitinophagales</taxon>
        <taxon>Chitinophagaceae</taxon>
        <taxon>Flavihumibacter</taxon>
    </lineage>
</organism>